<dbReference type="Gene3D" id="1.10.150.130">
    <property type="match status" value="1"/>
</dbReference>
<dbReference type="GO" id="GO:0015074">
    <property type="term" value="P:DNA integration"/>
    <property type="evidence" value="ECO:0007669"/>
    <property type="project" value="InterPro"/>
</dbReference>
<dbReference type="InterPro" id="IPR013762">
    <property type="entry name" value="Integrase-like_cat_sf"/>
</dbReference>
<reference evidence="3" key="1">
    <citation type="journal article" date="2016" name="Sci. Rep.">
        <title>Evaluation of genetic diversity among strains of the human gut commensal Bifidobacterium adolescentis.</title>
        <authorList>
            <person name="Duranti S."/>
            <person name="Milani C."/>
            <person name="Lugli G.A."/>
            <person name="Mancabelli L."/>
            <person name="Turroni F."/>
            <person name="Ferrario C."/>
            <person name="Mangifesta M."/>
            <person name="Viappiani A."/>
            <person name="Sanchez B."/>
            <person name="Margolles A."/>
            <person name="van Sinderen D."/>
            <person name="Ventura M."/>
        </authorList>
    </citation>
    <scope>NUCLEOTIDE SEQUENCE</scope>
    <source>
        <strain evidence="3">703B</strain>
    </source>
</reference>
<dbReference type="RefSeq" id="WP_085346224.1">
    <property type="nucleotide sequence ID" value="NZ_CP133648.1"/>
</dbReference>
<evidence type="ECO:0000313" key="3">
    <source>
        <dbReference type="EMBL" id="WNE84476.1"/>
    </source>
</evidence>
<dbReference type="Proteomes" id="UP000193179">
    <property type="component" value="Chromosome"/>
</dbReference>
<evidence type="ECO:0008006" key="5">
    <source>
        <dbReference type="Google" id="ProtNLM"/>
    </source>
</evidence>
<dbReference type="InterPro" id="IPR010998">
    <property type="entry name" value="Integrase_recombinase_N"/>
</dbReference>
<dbReference type="GO" id="GO:0003677">
    <property type="term" value="F:DNA binding"/>
    <property type="evidence" value="ECO:0007669"/>
    <property type="project" value="UniProtKB-KW"/>
</dbReference>
<evidence type="ECO:0000256" key="2">
    <source>
        <dbReference type="ARBA" id="ARBA00023172"/>
    </source>
</evidence>
<keyword evidence="1" id="KW-0238">DNA-binding</keyword>
<name>A0AAF0VCM4_BIFAD</name>
<protein>
    <recommendedName>
        <fullName evidence="5">Phage integrase family protein</fullName>
    </recommendedName>
</protein>
<evidence type="ECO:0000313" key="4">
    <source>
        <dbReference type="Proteomes" id="UP000193179"/>
    </source>
</evidence>
<accession>A0AAF0VCM4</accession>
<dbReference type="Gene3D" id="1.10.443.10">
    <property type="entry name" value="Intergrase catalytic core"/>
    <property type="match status" value="1"/>
</dbReference>
<evidence type="ECO:0000256" key="1">
    <source>
        <dbReference type="ARBA" id="ARBA00023125"/>
    </source>
</evidence>
<organism evidence="3 4">
    <name type="scientific">Bifidobacterium adolescentis</name>
    <dbReference type="NCBI Taxonomy" id="1680"/>
    <lineage>
        <taxon>Bacteria</taxon>
        <taxon>Bacillati</taxon>
        <taxon>Actinomycetota</taxon>
        <taxon>Actinomycetes</taxon>
        <taxon>Bifidobacteriales</taxon>
        <taxon>Bifidobacteriaceae</taxon>
        <taxon>Bifidobacterium</taxon>
    </lineage>
</organism>
<dbReference type="SUPFAM" id="SSF56349">
    <property type="entry name" value="DNA breaking-rejoining enzymes"/>
    <property type="match status" value="1"/>
</dbReference>
<keyword evidence="2" id="KW-0233">DNA recombination</keyword>
<dbReference type="InterPro" id="IPR011010">
    <property type="entry name" value="DNA_brk_join_enz"/>
</dbReference>
<dbReference type="EMBL" id="CP133648">
    <property type="protein sequence ID" value="WNE84476.1"/>
    <property type="molecule type" value="Genomic_DNA"/>
</dbReference>
<dbReference type="GO" id="GO:0006310">
    <property type="term" value="P:DNA recombination"/>
    <property type="evidence" value="ECO:0007669"/>
    <property type="project" value="UniProtKB-KW"/>
</dbReference>
<proteinExistence type="predicted"/>
<dbReference type="AlphaFoldDB" id="A0AAF0VCM4"/>
<sequence length="390" mass="43999">MNGNHRRVARRAFGNITIRRRPDGTIRSYRAGYNAPTDGRRVVRDFPTRAKADEWLEREAALDAAHRAGITQWTHPSQRERADRNADVTFHQWAGDWYRSRGRRDRHGNPLAPATLRVKDLAFQRLDRHFGRMRMKDITVRDVNRFLDRGLGSAAADRNAYILLHRIMREAANPSDGSDPVIQRDPCVRATPDKPEPAPPIPPATPEQLEAIRNAMPDKTRIAIDVAVAFAPRAGEICALQVADFDLDNMILHLRHSARRGEDDVGPYLLGGMKTRSSMDDMPIPHALKPRLERHIRTWCDPTPDAMLLKAECLCSISCCGFSHDDFSGLGRACRPRNGLNWMVLVSPPERTGKDYDQHAPSTVYPSFAAERGIRRVDRAENTCQRADGA</sequence>
<gene>
    <name evidence="3" type="ORF">B0703_05490</name>
</gene>
<reference evidence="3" key="2">
    <citation type="submission" date="2023-09" db="EMBL/GenBank/DDBJ databases">
        <title>Ecological and genomic based identification of the Bifidobacterium adolescentis prototype of the healthy human gut microbiota.</title>
        <authorList>
            <person name="Lugli G.A."/>
            <person name="Argentini C."/>
            <person name="Tarracchini C."/>
            <person name="Fontana F."/>
            <person name="Alessandri G."/>
            <person name="Mancabelli L."/>
            <person name="Milani C."/>
            <person name="Turroni F."/>
            <person name="Ventura M."/>
        </authorList>
    </citation>
    <scope>NUCLEOTIDE SEQUENCE</scope>
    <source>
        <strain evidence="3">703B</strain>
    </source>
</reference>